<name>A0ABV2EJP5_9CAUL</name>
<dbReference type="EMBL" id="JBEPLU010000002">
    <property type="protein sequence ID" value="MET3527275.1"/>
    <property type="molecule type" value="Genomic_DNA"/>
</dbReference>
<keyword evidence="2" id="KW-1185">Reference proteome</keyword>
<evidence type="ECO:0000313" key="1">
    <source>
        <dbReference type="EMBL" id="MET3527275.1"/>
    </source>
</evidence>
<protein>
    <submittedName>
        <fullName evidence="1">Uncharacterized protein</fullName>
    </submittedName>
</protein>
<dbReference type="RefSeq" id="WP_354297770.1">
    <property type="nucleotide sequence ID" value="NZ_JBEPLU010000002.1"/>
</dbReference>
<sequence length="928" mass="98756">MSRAKILLLKARIKPPPLQISGTPDTSATEDAVYDGFTVTAFGGRPPYAFSLPEGQPPAGVGLSGAGPSRLFSGTPTEAGSFENIVIRVTDALGTTADIPAFDLTVAAAGEQTDITEFGVTYHLAGTVATSAYVVNGLWAQGPLDMAQQPSPPAESKDGTVIIANGGTQSYTGRRINGMQFNPGNIADAIALGLPASDNTYGRTVGHGFDSIANHPGAEALVYRPELDRTLGPLTDLNNLTVAKSISITAEPMSRPDQAVNQVVSTLTITDTPPAEGDFRPPPSWADKTHYWNTSDVDLSFLPNLTAPAGAPTFAAVMAYLAKPWNYACTDNTGGGRTINALSNQPNYGQDIGFVCSNALLLLCTDALTTSEKQQMAYAVIQQGIDLYGRLSAGNLGEWYRLGGGNSWPLMLLAFTARALQGAPFADDMATYLDEATNRHRWSEFDQIFVVRDRYTRIIPTPFGDRVLTQYKRFMTGVPDWRQSAYDPLDAGCNFDTAYRAIIASYVLAAFLAARLMGLLPLLGADEVTTYYDRFRDWIEVEAEGSNPLPTWYKAMYDAYRGAIYDEAPALVSISADGANLWAKFDQLITMTSLPATSAFTAKVGGVTQTISSVEIYGDTVNCVLATPLTGGESVTLAYAVPGANALKNLSGIAAAAFGATSAANLTDFYGDNPAAVVGVDNNASSYAVAPYPISQDEGVRALLFGVKMRINNVLGTFPQTLLGSHETNRFRLALASGTSMQWVLNSNSVARMVTAPTVGTWMTLWWSIDFSKLDIASGGMRAILNETDVALTTSAFNSNSGARALRLGPRPNPVDPGSTLAAEVFTSPMGLGGSEDGLNRSDVAYEYVFMDWFTDPADLPNIQAAGFRDLITTEALRTNRKGPTGDTPKVLWMPRSLTEANSADGVPNLGSILDLPMVMAGGSFVAA</sequence>
<evidence type="ECO:0000313" key="2">
    <source>
        <dbReference type="Proteomes" id="UP001549110"/>
    </source>
</evidence>
<proteinExistence type="predicted"/>
<organism evidence="1 2">
    <name type="scientific">Phenylobacterium koreense</name>
    <dbReference type="NCBI Taxonomy" id="266125"/>
    <lineage>
        <taxon>Bacteria</taxon>
        <taxon>Pseudomonadati</taxon>
        <taxon>Pseudomonadota</taxon>
        <taxon>Alphaproteobacteria</taxon>
        <taxon>Caulobacterales</taxon>
        <taxon>Caulobacteraceae</taxon>
        <taxon>Phenylobacterium</taxon>
    </lineage>
</organism>
<dbReference type="InterPro" id="IPR013783">
    <property type="entry name" value="Ig-like_fold"/>
</dbReference>
<dbReference type="Proteomes" id="UP001549110">
    <property type="component" value="Unassembled WGS sequence"/>
</dbReference>
<comment type="caution">
    <text evidence="1">The sequence shown here is derived from an EMBL/GenBank/DDBJ whole genome shotgun (WGS) entry which is preliminary data.</text>
</comment>
<gene>
    <name evidence="1" type="ORF">ABID41_002393</name>
</gene>
<reference evidence="1 2" key="1">
    <citation type="submission" date="2024-06" db="EMBL/GenBank/DDBJ databases">
        <title>Genomic Encyclopedia of Type Strains, Phase IV (KMG-IV): sequencing the most valuable type-strain genomes for metagenomic binning, comparative biology and taxonomic classification.</title>
        <authorList>
            <person name="Goeker M."/>
        </authorList>
    </citation>
    <scope>NUCLEOTIDE SEQUENCE [LARGE SCALE GENOMIC DNA]</scope>
    <source>
        <strain evidence="1 2">DSM 17809</strain>
    </source>
</reference>
<dbReference type="Gene3D" id="2.60.40.10">
    <property type="entry name" value="Immunoglobulins"/>
    <property type="match status" value="1"/>
</dbReference>
<accession>A0ABV2EJP5</accession>